<keyword evidence="9" id="KW-1185">Reference proteome</keyword>
<comment type="subcellular location">
    <subcellularLocation>
        <location evidence="6">Cell membrane</location>
        <topology evidence="6">Multi-pass membrane protein</topology>
    </subcellularLocation>
    <subcellularLocation>
        <location evidence="1">Membrane</location>
    </subcellularLocation>
</comment>
<protein>
    <recommendedName>
        <fullName evidence="6">SURF1-like protein</fullName>
    </recommendedName>
</protein>
<proteinExistence type="inferred from homology"/>
<comment type="caution">
    <text evidence="6">Lacks conserved residue(s) required for the propagation of feature annotation.</text>
</comment>
<dbReference type="Proteomes" id="UP001500221">
    <property type="component" value="Unassembled WGS sequence"/>
</dbReference>
<evidence type="ECO:0000313" key="9">
    <source>
        <dbReference type="Proteomes" id="UP001500221"/>
    </source>
</evidence>
<keyword evidence="4 6" id="KW-1133">Transmembrane helix</keyword>
<dbReference type="EMBL" id="BAABKG010000001">
    <property type="protein sequence ID" value="GAA5140406.1"/>
    <property type="molecule type" value="Genomic_DNA"/>
</dbReference>
<dbReference type="RefSeq" id="WP_345453060.1">
    <property type="nucleotide sequence ID" value="NZ_BAABKG010000001.1"/>
</dbReference>
<dbReference type="Pfam" id="PF02104">
    <property type="entry name" value="SURF1"/>
    <property type="match status" value="1"/>
</dbReference>
<evidence type="ECO:0000256" key="1">
    <source>
        <dbReference type="ARBA" id="ARBA00004370"/>
    </source>
</evidence>
<feature type="region of interest" description="Disordered" evidence="7">
    <location>
        <begin position="125"/>
        <end position="159"/>
    </location>
</feature>
<keyword evidence="6" id="KW-1003">Cell membrane</keyword>
<evidence type="ECO:0000256" key="5">
    <source>
        <dbReference type="ARBA" id="ARBA00023136"/>
    </source>
</evidence>
<evidence type="ECO:0000256" key="6">
    <source>
        <dbReference type="RuleBase" id="RU363076"/>
    </source>
</evidence>
<dbReference type="InterPro" id="IPR002994">
    <property type="entry name" value="Surf1/Shy1"/>
</dbReference>
<reference evidence="9" key="1">
    <citation type="journal article" date="2019" name="Int. J. Syst. Evol. Microbiol.">
        <title>The Global Catalogue of Microorganisms (GCM) 10K type strain sequencing project: providing services to taxonomists for standard genome sequencing and annotation.</title>
        <authorList>
            <consortium name="The Broad Institute Genomics Platform"/>
            <consortium name="The Broad Institute Genome Sequencing Center for Infectious Disease"/>
            <person name="Wu L."/>
            <person name="Ma J."/>
        </authorList>
    </citation>
    <scope>NUCLEOTIDE SEQUENCE [LARGE SCALE GENOMIC DNA]</scope>
    <source>
        <strain evidence="9">JCM 18459</strain>
    </source>
</reference>
<dbReference type="PANTHER" id="PTHR23427">
    <property type="entry name" value="SURFEIT LOCUS PROTEIN"/>
    <property type="match status" value="1"/>
</dbReference>
<dbReference type="InterPro" id="IPR045214">
    <property type="entry name" value="Surf1/Surf4"/>
</dbReference>
<comment type="similarity">
    <text evidence="2 6">Belongs to the SURF1 family.</text>
</comment>
<name>A0ABP9P3W4_9ACTN</name>
<dbReference type="CDD" id="cd06662">
    <property type="entry name" value="SURF1"/>
    <property type="match status" value="1"/>
</dbReference>
<comment type="caution">
    <text evidence="8">The sequence shown here is derived from an EMBL/GenBank/DDBJ whole genome shotgun (WGS) entry which is preliminary data.</text>
</comment>
<dbReference type="PROSITE" id="PS50895">
    <property type="entry name" value="SURF1"/>
    <property type="match status" value="1"/>
</dbReference>
<feature type="transmembrane region" description="Helical" evidence="6">
    <location>
        <begin position="211"/>
        <end position="229"/>
    </location>
</feature>
<keyword evidence="5 6" id="KW-0472">Membrane</keyword>
<evidence type="ECO:0000313" key="8">
    <source>
        <dbReference type="EMBL" id="GAA5140406.1"/>
    </source>
</evidence>
<evidence type="ECO:0000256" key="3">
    <source>
        <dbReference type="ARBA" id="ARBA00022692"/>
    </source>
</evidence>
<gene>
    <name evidence="8" type="ORF">GCM10023340_00490</name>
</gene>
<evidence type="ECO:0000256" key="7">
    <source>
        <dbReference type="SAM" id="MobiDB-lite"/>
    </source>
</evidence>
<evidence type="ECO:0000256" key="2">
    <source>
        <dbReference type="ARBA" id="ARBA00007165"/>
    </source>
</evidence>
<keyword evidence="3 6" id="KW-0812">Transmembrane</keyword>
<sequence>MRERAWLVSPRLLGAHLLLLAALAVAGGLGLWQYGSWQDQRAAEAADLTETAPRPLADVLGPDDPFPQAVVGQPVTFSGTWLPEGTVLVSGRSRDDVEGYWVVTPLTTGGADAAAVPVVRGWTASTDDVPPAPTGQGEVTGWLQPSEGTGAPDDDPTDDVFPQLRVADLVQRVDVDLYNGYAVAEQPEEGLAPADLEQLPDVGRFTALRNLLYALEWWVFAGFAVFIWWRFVQDSRPGPTPPDGAVADDDRVASGA</sequence>
<organism evidence="8 9">
    <name type="scientific">Nocardioides marinquilinus</name>
    <dbReference type="NCBI Taxonomy" id="1210400"/>
    <lineage>
        <taxon>Bacteria</taxon>
        <taxon>Bacillati</taxon>
        <taxon>Actinomycetota</taxon>
        <taxon>Actinomycetes</taxon>
        <taxon>Propionibacteriales</taxon>
        <taxon>Nocardioidaceae</taxon>
        <taxon>Nocardioides</taxon>
    </lineage>
</organism>
<accession>A0ABP9P3W4</accession>
<dbReference type="PANTHER" id="PTHR23427:SF2">
    <property type="entry name" value="SURFEIT LOCUS PROTEIN 1"/>
    <property type="match status" value="1"/>
</dbReference>
<evidence type="ECO:0000256" key="4">
    <source>
        <dbReference type="ARBA" id="ARBA00022989"/>
    </source>
</evidence>